<feature type="domain" description="3-oxo-5-alpha-steroid 4-dehydrogenase C-terminal" evidence="6">
    <location>
        <begin position="236"/>
        <end position="313"/>
    </location>
</feature>
<dbReference type="Pfam" id="PF02544">
    <property type="entry name" value="Steroid_dh"/>
    <property type="match status" value="1"/>
</dbReference>
<dbReference type="PROSITE" id="PS50244">
    <property type="entry name" value="S5A_REDUCTASE"/>
    <property type="match status" value="1"/>
</dbReference>
<keyword evidence="4" id="KW-0472">Membrane</keyword>
<keyword evidence="5" id="KW-0560">Oxidoreductase</keyword>
<dbReference type="GeneID" id="28861826"/>
<comment type="caution">
    <text evidence="7">The sequence shown here is derived from an EMBL/GenBank/DDBJ whole genome shotgun (WGS) entry which is preliminary data.</text>
</comment>
<comment type="catalytic activity">
    <reaction evidence="5">
        <text>a di-trans,poly-cis-dolichal + NADP(+) = a di-trans,poly-cis-polyprenal + NADPH + H(+)</text>
        <dbReference type="Rhea" id="RHEA:80727"/>
        <dbReference type="Rhea" id="RHEA-COMP:19536"/>
        <dbReference type="Rhea" id="RHEA-COMP:19537"/>
        <dbReference type="ChEBI" id="CHEBI:15378"/>
        <dbReference type="ChEBI" id="CHEBI:57783"/>
        <dbReference type="ChEBI" id="CHEBI:58349"/>
        <dbReference type="ChEBI" id="CHEBI:231623"/>
        <dbReference type="ChEBI" id="CHEBI:231637"/>
        <dbReference type="EC" id="1.3.1.94"/>
    </reaction>
    <physiologicalReaction direction="right-to-left" evidence="5">
        <dbReference type="Rhea" id="RHEA:80729"/>
    </physiologicalReaction>
</comment>
<name>A0A1B7YQ48_COLHI</name>
<comment type="similarity">
    <text evidence="5">Belongs to the steroid 5-alpha reductase family. Polyprenal reductase subfamily.</text>
</comment>
<dbReference type="EC" id="1.3.1.94" evidence="5"/>
<dbReference type="EMBL" id="LTAN01000002">
    <property type="protein sequence ID" value="OBR14018.1"/>
    <property type="molecule type" value="Genomic_DNA"/>
</dbReference>
<dbReference type="InterPro" id="IPR001104">
    <property type="entry name" value="3-oxo-5_a-steroid_4-DH_C"/>
</dbReference>
<comment type="subcellular location">
    <subcellularLocation>
        <location evidence="1">Endomembrane system</location>
        <topology evidence="1">Multi-pass membrane protein</topology>
    </subcellularLocation>
    <subcellularLocation>
        <location evidence="5">Endoplasmic reticulum membrane</location>
    </subcellularLocation>
</comment>
<gene>
    <name evidence="7" type="ORF">CH63R_02744</name>
</gene>
<dbReference type="GO" id="GO:0003865">
    <property type="term" value="F:3-oxo-5-alpha-steroid 4-dehydrogenase activity"/>
    <property type="evidence" value="ECO:0007669"/>
    <property type="project" value="TreeGrafter"/>
</dbReference>
<dbReference type="GO" id="GO:0006488">
    <property type="term" value="P:dolichol-linked oligosaccharide biosynthetic process"/>
    <property type="evidence" value="ECO:0007669"/>
    <property type="project" value="UniProtKB-UniRule"/>
</dbReference>
<accession>A0A1B7YQ48</accession>
<dbReference type="GO" id="GO:0102389">
    <property type="term" value="F:polyprenol reductase activity"/>
    <property type="evidence" value="ECO:0007669"/>
    <property type="project" value="UniProtKB-UniRule"/>
</dbReference>
<keyword evidence="5" id="KW-0521">NADP</keyword>
<proteinExistence type="inferred from homology"/>
<dbReference type="OrthoDB" id="541710at2759"/>
<keyword evidence="3" id="KW-1133">Transmembrane helix</keyword>
<evidence type="ECO:0000256" key="3">
    <source>
        <dbReference type="ARBA" id="ARBA00022989"/>
    </source>
</evidence>
<keyword evidence="8" id="KW-1185">Reference proteome</keyword>
<dbReference type="UniPathway" id="UPA00378"/>
<dbReference type="RefSeq" id="XP_018162535.1">
    <property type="nucleotide sequence ID" value="XM_018297719.1"/>
</dbReference>
<evidence type="ECO:0000256" key="4">
    <source>
        <dbReference type="ARBA" id="ARBA00023136"/>
    </source>
</evidence>
<comment type="pathway">
    <text evidence="5">Protein modification; protein glycosylation.</text>
</comment>
<organism evidence="7 8">
    <name type="scientific">Colletotrichum higginsianum (strain IMI 349063)</name>
    <name type="common">Crucifer anthracnose fungus</name>
    <dbReference type="NCBI Taxonomy" id="759273"/>
    <lineage>
        <taxon>Eukaryota</taxon>
        <taxon>Fungi</taxon>
        <taxon>Dikarya</taxon>
        <taxon>Ascomycota</taxon>
        <taxon>Pezizomycotina</taxon>
        <taxon>Sordariomycetes</taxon>
        <taxon>Hypocreomycetidae</taxon>
        <taxon>Glomerellales</taxon>
        <taxon>Glomerellaceae</taxon>
        <taxon>Colletotrichum</taxon>
        <taxon>Colletotrichum destructivum species complex</taxon>
    </lineage>
</organism>
<dbReference type="AlphaFoldDB" id="A0A1B7YQ48"/>
<dbReference type="KEGG" id="chig:CH63R_02744"/>
<dbReference type="InterPro" id="IPR039698">
    <property type="entry name" value="Dfg10/SRD5A3"/>
</dbReference>
<evidence type="ECO:0000256" key="2">
    <source>
        <dbReference type="ARBA" id="ARBA00022692"/>
    </source>
</evidence>
<dbReference type="GO" id="GO:0160198">
    <property type="term" value="F:polyprenal reductase activity"/>
    <property type="evidence" value="ECO:0007669"/>
    <property type="project" value="UniProtKB-EC"/>
</dbReference>
<evidence type="ECO:0000256" key="5">
    <source>
        <dbReference type="RuleBase" id="RU367081"/>
    </source>
</evidence>
<protein>
    <recommendedName>
        <fullName evidence="5">Polyprenal reductase</fullName>
        <ecNumber evidence="5">1.3.1.94</ecNumber>
    </recommendedName>
</protein>
<keyword evidence="2" id="KW-0812">Transmembrane</keyword>
<evidence type="ECO:0000313" key="8">
    <source>
        <dbReference type="Proteomes" id="UP000092177"/>
    </source>
</evidence>
<dbReference type="Proteomes" id="UP000092177">
    <property type="component" value="Chromosome 2"/>
</dbReference>
<keyword evidence="5" id="KW-0256">Endoplasmic reticulum</keyword>
<evidence type="ECO:0000259" key="6">
    <source>
        <dbReference type="Pfam" id="PF02544"/>
    </source>
</evidence>
<reference evidence="8" key="1">
    <citation type="journal article" date="2017" name="BMC Genomics">
        <title>Gapless genome assembly of Colletotrichum higginsianum reveals chromosome structure and association of transposable elements with secondary metabolite gene clusters.</title>
        <authorList>
            <person name="Dallery J.-F."/>
            <person name="Lapalu N."/>
            <person name="Zampounis A."/>
            <person name="Pigne S."/>
            <person name="Luyten I."/>
            <person name="Amselem J."/>
            <person name="Wittenberg A.H.J."/>
            <person name="Zhou S."/>
            <person name="de Queiroz M.V."/>
            <person name="Robin G.P."/>
            <person name="Auger A."/>
            <person name="Hainaut M."/>
            <person name="Henrissat B."/>
            <person name="Kim K.-T."/>
            <person name="Lee Y.-H."/>
            <person name="Lespinet O."/>
            <person name="Schwartz D.C."/>
            <person name="Thon M.R."/>
            <person name="O'Connell R.J."/>
        </authorList>
    </citation>
    <scope>NUCLEOTIDE SEQUENCE [LARGE SCALE GENOMIC DNA]</scope>
    <source>
        <strain evidence="8">IMI 349063</strain>
    </source>
</reference>
<dbReference type="PANTHER" id="PTHR14624">
    <property type="entry name" value="DFG10 PROTEIN"/>
    <property type="match status" value="1"/>
</dbReference>
<sequence length="313" mass="34543">MVSLALITEAFPALTPAQWCQAFFGISSASILAMQVIPKAAQHLLLDYGARSPVTTIITDDRSKEAAGPEGSNVFNDLVKAVASVGQIPHSWFMHFYIASVAGSALWAWQYLQGGSAITFIAAQQAASGTPSMSLEQTMLVWILMALQGARRLHECLFVMKPGSSKMWFVHWLLGLGFYLCMSVSVWVDGSGESLFIDPRRLPANSTTFPSLSVRDNQVKSWEPAVVAHHCGNGCGLFRYIVCPHYTCECLIYLGLAVAAAPEGRFINRTLLCAFWFIVTNLGTTADGTKQWYAQRFGNRKVADRWRMIPFIF</sequence>
<dbReference type="GO" id="GO:0016095">
    <property type="term" value="P:polyprenol catabolic process"/>
    <property type="evidence" value="ECO:0007669"/>
    <property type="project" value="UniProtKB-UniRule"/>
</dbReference>
<evidence type="ECO:0000256" key="1">
    <source>
        <dbReference type="ARBA" id="ARBA00004127"/>
    </source>
</evidence>
<comment type="function">
    <text evidence="5">Plays a key role in early steps of protein N-linked glycosylation by being involved in the conversion of polyprenol into dolichol. Acts as a polyprenal reductase that mediates the reduction of polyprenal into dolichal in a NADP-dependent mechanism. Dolichols are required for the synthesis of dolichol-linked monosaccharides and the oligosaccharide precursor used for N-glycosylation.</text>
</comment>
<evidence type="ECO:0000313" key="7">
    <source>
        <dbReference type="EMBL" id="OBR14018.1"/>
    </source>
</evidence>
<dbReference type="GO" id="GO:0005789">
    <property type="term" value="C:endoplasmic reticulum membrane"/>
    <property type="evidence" value="ECO:0007669"/>
    <property type="project" value="UniProtKB-SubCell"/>
</dbReference>
<dbReference type="VEuPathDB" id="FungiDB:CH63R_02744"/>
<dbReference type="PANTHER" id="PTHR14624:SF0">
    <property type="entry name" value="POLYPRENOL REDUCTASE"/>
    <property type="match status" value="1"/>
</dbReference>